<feature type="transmembrane region" description="Helical" evidence="7">
    <location>
        <begin position="229"/>
        <end position="254"/>
    </location>
</feature>
<evidence type="ECO:0000256" key="7">
    <source>
        <dbReference type="RuleBase" id="RU361218"/>
    </source>
</evidence>
<sequence>MIFFHYKKAVVVSLHCSEDSWLRSFARTLLMFLGLVLWGAAAALAFGGVFVILMYKNYKCFLQESFLPLPGWLAIAAAFVLLPTGILAISISTKSSRYRQGVLMYLLLLLLCLEMSSALLAQIYSTRMASELKSTMDHLFYQYNGPYSENPGSRAVDKIQRNLQCCGVQNYTDWLTAATVSWHLPNEKACVPESCCKEKYSHCRGNLCLLEQLFQEGCLRKLEDQLHFVMLYVFWCCTVLSVLELLAGFCNGILMRHQPFQDLRILDSATFS</sequence>
<evidence type="ECO:0000313" key="8">
    <source>
        <dbReference type="Ensembl" id="ENSDNVP00000019121.1"/>
    </source>
</evidence>
<evidence type="ECO:0000256" key="2">
    <source>
        <dbReference type="ARBA" id="ARBA00006840"/>
    </source>
</evidence>
<dbReference type="SUPFAM" id="SSF48652">
    <property type="entry name" value="Tetraspanin"/>
    <property type="match status" value="1"/>
</dbReference>
<dbReference type="AlphaFoldDB" id="A0A8C4PAN2"/>
<keyword evidence="3 7" id="KW-0812">Transmembrane</keyword>
<feature type="disulfide bond" evidence="6">
    <location>
        <begin position="165"/>
        <end position="196"/>
    </location>
</feature>
<dbReference type="PANTHER" id="PTHR19282">
    <property type="entry name" value="TETRASPANIN"/>
    <property type="match status" value="1"/>
</dbReference>
<keyword evidence="6" id="KW-1015">Disulfide bond</keyword>
<feature type="transmembrane region" description="Helical" evidence="7">
    <location>
        <begin position="29"/>
        <end position="52"/>
    </location>
</feature>
<dbReference type="Pfam" id="PF00335">
    <property type="entry name" value="Tetraspanin"/>
    <property type="match status" value="1"/>
</dbReference>
<dbReference type="PANTHER" id="PTHR19282:SF477">
    <property type="entry name" value="TETRASPANIN"/>
    <property type="match status" value="1"/>
</dbReference>
<keyword evidence="4 7" id="KW-1133">Transmembrane helix</keyword>
<evidence type="ECO:0000256" key="6">
    <source>
        <dbReference type="PIRSR" id="PIRSR002419-1"/>
    </source>
</evidence>
<accession>A0A8C4PAN2</accession>
<reference evidence="8" key="2">
    <citation type="submission" date="2025-09" db="UniProtKB">
        <authorList>
            <consortium name="Ensembl"/>
        </authorList>
    </citation>
    <scope>IDENTIFICATION</scope>
</reference>
<dbReference type="Gene3D" id="1.10.1450.10">
    <property type="entry name" value="Tetraspanin"/>
    <property type="match status" value="1"/>
</dbReference>
<dbReference type="InterPro" id="IPR008952">
    <property type="entry name" value="Tetraspanin_EC2_sf"/>
</dbReference>
<reference evidence="8" key="1">
    <citation type="submission" date="2025-08" db="UniProtKB">
        <authorList>
            <consortium name="Ensembl"/>
        </authorList>
    </citation>
    <scope>IDENTIFICATION</scope>
</reference>
<comment type="subcellular location">
    <subcellularLocation>
        <location evidence="1 7">Membrane</location>
        <topology evidence="1 7">Multi-pass membrane protein</topology>
    </subcellularLocation>
</comment>
<dbReference type="InterPro" id="IPR018499">
    <property type="entry name" value="Tetraspanin/Peripherin"/>
</dbReference>
<keyword evidence="5 7" id="KW-0472">Membrane</keyword>
<dbReference type="GO" id="GO:0005886">
    <property type="term" value="C:plasma membrane"/>
    <property type="evidence" value="ECO:0007669"/>
    <property type="project" value="TreeGrafter"/>
</dbReference>
<evidence type="ECO:0000256" key="4">
    <source>
        <dbReference type="ARBA" id="ARBA00022989"/>
    </source>
</evidence>
<organism evidence="8 9">
    <name type="scientific">Dromaius novaehollandiae</name>
    <name type="common">Emu</name>
    <dbReference type="NCBI Taxonomy" id="8790"/>
    <lineage>
        <taxon>Eukaryota</taxon>
        <taxon>Metazoa</taxon>
        <taxon>Chordata</taxon>
        <taxon>Craniata</taxon>
        <taxon>Vertebrata</taxon>
        <taxon>Euteleostomi</taxon>
        <taxon>Archelosauria</taxon>
        <taxon>Archosauria</taxon>
        <taxon>Dinosauria</taxon>
        <taxon>Saurischia</taxon>
        <taxon>Theropoda</taxon>
        <taxon>Coelurosauria</taxon>
        <taxon>Aves</taxon>
        <taxon>Palaeognathae</taxon>
        <taxon>Casuariiformes</taxon>
        <taxon>Dromaiidae</taxon>
        <taxon>Dromaius</taxon>
    </lineage>
</organism>
<evidence type="ECO:0000313" key="9">
    <source>
        <dbReference type="Proteomes" id="UP000694423"/>
    </source>
</evidence>
<proteinExistence type="inferred from homology"/>
<comment type="similarity">
    <text evidence="2 7">Belongs to the tetraspanin (TM4SF) family.</text>
</comment>
<name>A0A8C4PAN2_DRONO</name>
<evidence type="ECO:0000256" key="1">
    <source>
        <dbReference type="ARBA" id="ARBA00004141"/>
    </source>
</evidence>
<dbReference type="PIRSF" id="PIRSF002419">
    <property type="entry name" value="Tetraspanin"/>
    <property type="match status" value="1"/>
</dbReference>
<protein>
    <recommendedName>
        <fullName evidence="7">Tetraspanin</fullName>
    </recommendedName>
</protein>
<evidence type="ECO:0000256" key="5">
    <source>
        <dbReference type="ARBA" id="ARBA00023136"/>
    </source>
</evidence>
<dbReference type="Ensembl" id="ENSDNVT00000023036.1">
    <property type="protein sequence ID" value="ENSDNVP00000019121.1"/>
    <property type="gene ID" value="ENSDNVG00000013379.1"/>
</dbReference>
<feature type="transmembrane region" description="Helical" evidence="7">
    <location>
        <begin position="72"/>
        <end position="91"/>
    </location>
</feature>
<gene>
    <name evidence="8" type="primary">LOC112990810</name>
</gene>
<dbReference type="Proteomes" id="UP000694423">
    <property type="component" value="Unplaced"/>
</dbReference>
<evidence type="ECO:0000256" key="3">
    <source>
        <dbReference type="ARBA" id="ARBA00022692"/>
    </source>
</evidence>
<dbReference type="InterPro" id="IPR000301">
    <property type="entry name" value="Tetraspanin_animals"/>
</dbReference>
<keyword evidence="9" id="KW-1185">Reference proteome</keyword>
<feature type="transmembrane region" description="Helical" evidence="7">
    <location>
        <begin position="103"/>
        <end position="124"/>
    </location>
</feature>